<accession>A0A538SUR2</accession>
<dbReference type="Pfam" id="PF01810">
    <property type="entry name" value="LysE"/>
    <property type="match status" value="1"/>
</dbReference>
<evidence type="ECO:0000313" key="8">
    <source>
        <dbReference type="Proteomes" id="UP000319829"/>
    </source>
</evidence>
<keyword evidence="5 6" id="KW-0472">Membrane</keyword>
<evidence type="ECO:0000256" key="6">
    <source>
        <dbReference type="SAM" id="Phobius"/>
    </source>
</evidence>
<dbReference type="GO" id="GO:0015171">
    <property type="term" value="F:amino acid transmembrane transporter activity"/>
    <property type="evidence" value="ECO:0007669"/>
    <property type="project" value="TreeGrafter"/>
</dbReference>
<reference evidence="7 8" key="1">
    <citation type="journal article" date="2019" name="Nat. Microbiol.">
        <title>Mediterranean grassland soil C-N compound turnover is dependent on rainfall and depth, and is mediated by genomically divergent microorganisms.</title>
        <authorList>
            <person name="Diamond S."/>
            <person name="Andeer P.F."/>
            <person name="Li Z."/>
            <person name="Crits-Christoph A."/>
            <person name="Burstein D."/>
            <person name="Anantharaman K."/>
            <person name="Lane K.R."/>
            <person name="Thomas B.C."/>
            <person name="Pan C."/>
            <person name="Northen T.R."/>
            <person name="Banfield J.F."/>
        </authorList>
    </citation>
    <scope>NUCLEOTIDE SEQUENCE [LARGE SCALE GENOMIC DNA]</scope>
    <source>
        <strain evidence="7">WS_4</strain>
    </source>
</reference>
<keyword evidence="4 6" id="KW-1133">Transmembrane helix</keyword>
<evidence type="ECO:0008006" key="9">
    <source>
        <dbReference type="Google" id="ProtNLM"/>
    </source>
</evidence>
<evidence type="ECO:0000313" key="7">
    <source>
        <dbReference type="EMBL" id="TMQ55105.1"/>
    </source>
</evidence>
<dbReference type="EMBL" id="VBOU01000042">
    <property type="protein sequence ID" value="TMQ55105.1"/>
    <property type="molecule type" value="Genomic_DNA"/>
</dbReference>
<evidence type="ECO:0000256" key="2">
    <source>
        <dbReference type="ARBA" id="ARBA00022475"/>
    </source>
</evidence>
<evidence type="ECO:0000256" key="1">
    <source>
        <dbReference type="ARBA" id="ARBA00004651"/>
    </source>
</evidence>
<dbReference type="PANTHER" id="PTHR30086:SF20">
    <property type="entry name" value="ARGININE EXPORTER PROTEIN ARGO-RELATED"/>
    <property type="match status" value="1"/>
</dbReference>
<feature type="transmembrane region" description="Helical" evidence="6">
    <location>
        <begin position="175"/>
        <end position="192"/>
    </location>
</feature>
<name>A0A538SUR2_UNCEI</name>
<dbReference type="InterPro" id="IPR001123">
    <property type="entry name" value="LeuE-type"/>
</dbReference>
<evidence type="ECO:0000256" key="4">
    <source>
        <dbReference type="ARBA" id="ARBA00022989"/>
    </source>
</evidence>
<feature type="transmembrane region" description="Helical" evidence="6">
    <location>
        <begin position="136"/>
        <end position="155"/>
    </location>
</feature>
<dbReference type="Proteomes" id="UP000319829">
    <property type="component" value="Unassembled WGS sequence"/>
</dbReference>
<evidence type="ECO:0000256" key="5">
    <source>
        <dbReference type="ARBA" id="ARBA00023136"/>
    </source>
</evidence>
<gene>
    <name evidence="7" type="ORF">E6K74_04015</name>
</gene>
<protein>
    <recommendedName>
        <fullName evidence="9">Lysine transporter LysE</fullName>
    </recommendedName>
</protein>
<keyword evidence="2" id="KW-1003">Cell membrane</keyword>
<feature type="transmembrane region" description="Helical" evidence="6">
    <location>
        <begin position="23"/>
        <end position="45"/>
    </location>
</feature>
<feature type="transmembrane region" description="Helical" evidence="6">
    <location>
        <begin position="99"/>
        <end position="124"/>
    </location>
</feature>
<dbReference type="PANTHER" id="PTHR30086">
    <property type="entry name" value="ARGININE EXPORTER PROTEIN ARGO"/>
    <property type="match status" value="1"/>
</dbReference>
<feature type="transmembrane region" description="Helical" evidence="6">
    <location>
        <begin position="57"/>
        <end position="75"/>
    </location>
</feature>
<evidence type="ECO:0000256" key="3">
    <source>
        <dbReference type="ARBA" id="ARBA00022692"/>
    </source>
</evidence>
<dbReference type="GO" id="GO:0005886">
    <property type="term" value="C:plasma membrane"/>
    <property type="evidence" value="ECO:0007669"/>
    <property type="project" value="UniProtKB-SubCell"/>
</dbReference>
<organism evidence="7 8">
    <name type="scientific">Eiseniibacteriota bacterium</name>
    <dbReference type="NCBI Taxonomy" id="2212470"/>
    <lineage>
        <taxon>Bacteria</taxon>
        <taxon>Candidatus Eiseniibacteriota</taxon>
    </lineage>
</organism>
<proteinExistence type="predicted"/>
<comment type="caution">
    <text evidence="7">The sequence shown here is derived from an EMBL/GenBank/DDBJ whole genome shotgun (WGS) entry which is preliminary data.</text>
</comment>
<comment type="subcellular location">
    <subcellularLocation>
        <location evidence="1">Cell membrane</location>
        <topology evidence="1">Multi-pass membrane protein</topology>
    </subcellularLocation>
</comment>
<keyword evidence="3 6" id="KW-0812">Transmembrane</keyword>
<dbReference type="AlphaFoldDB" id="A0A538SUR2"/>
<sequence>MPIAGPVSLLVVKRGVEGRYRDGILLASGAATAEAGYCAGVLYGYNFLLDRWPPLRPLLSAFGALLLIALGIHFMRGRRPHADGRVSSAALAARSRESVLGFTLVGLNPSVAISWLAVLTALHAMGLEPEGNGDRLIFVAGVGLGIVAWFGSLLYMLHRGRDRIPPIALDRMVRAVGGGLCAAGLYTLYALFF</sequence>